<dbReference type="Pfam" id="PF04825">
    <property type="entry name" value="Rad21_Rec8_N"/>
    <property type="match status" value="1"/>
</dbReference>
<evidence type="ECO:0000259" key="4">
    <source>
        <dbReference type="Pfam" id="PF04825"/>
    </source>
</evidence>
<accession>A0A5N5DBU7</accession>
<dbReference type="EMBL" id="VCHE01000034">
    <property type="protein sequence ID" value="KAB2575323.1"/>
    <property type="molecule type" value="Genomic_DNA"/>
</dbReference>
<feature type="region of interest" description="Disordered" evidence="3">
    <location>
        <begin position="320"/>
        <end position="351"/>
    </location>
</feature>
<dbReference type="PANTHER" id="PTHR12585">
    <property type="entry name" value="SCC1 / RAD21 FAMILY MEMBER"/>
    <property type="match status" value="1"/>
</dbReference>
<dbReference type="InterPro" id="IPR039781">
    <property type="entry name" value="Rad21/Rec8-like"/>
</dbReference>
<feature type="region of interest" description="Disordered" evidence="3">
    <location>
        <begin position="260"/>
        <end position="299"/>
    </location>
</feature>
<evidence type="ECO:0000256" key="2">
    <source>
        <dbReference type="ARBA" id="ARBA00023242"/>
    </source>
</evidence>
<comment type="caution">
    <text evidence="5">The sequence shown here is derived from an EMBL/GenBank/DDBJ whole genome shotgun (WGS) entry which is preliminary data.</text>
</comment>
<proteinExistence type="predicted"/>
<dbReference type="GO" id="GO:0030892">
    <property type="term" value="C:mitotic cohesin complex"/>
    <property type="evidence" value="ECO:0007669"/>
    <property type="project" value="TreeGrafter"/>
</dbReference>
<feature type="region of interest" description="Disordered" evidence="3">
    <location>
        <begin position="455"/>
        <end position="524"/>
    </location>
</feature>
<dbReference type="AlphaFoldDB" id="A0A5N5DBU7"/>
<dbReference type="Proteomes" id="UP000325902">
    <property type="component" value="Unassembled WGS sequence"/>
</dbReference>
<protein>
    <submittedName>
        <fullName evidence="5">Meiotic recombination protein rec8</fullName>
    </submittedName>
</protein>
<feature type="region of interest" description="Disordered" evidence="3">
    <location>
        <begin position="159"/>
        <end position="191"/>
    </location>
</feature>
<dbReference type="GO" id="GO:0007064">
    <property type="term" value="P:mitotic sister chromatid cohesion"/>
    <property type="evidence" value="ECO:0007669"/>
    <property type="project" value="TreeGrafter"/>
</dbReference>
<dbReference type="OrthoDB" id="5427633at2759"/>
<name>A0A5N5DBU7_9PEZI</name>
<feature type="compositionally biased region" description="Low complexity" evidence="3">
    <location>
        <begin position="272"/>
        <end position="285"/>
    </location>
</feature>
<dbReference type="InterPro" id="IPR023093">
    <property type="entry name" value="ScpA-like_C"/>
</dbReference>
<feature type="compositionally biased region" description="Basic and acidic residues" evidence="3">
    <location>
        <begin position="461"/>
        <end position="490"/>
    </location>
</feature>
<feature type="region of interest" description="Disordered" evidence="3">
    <location>
        <begin position="548"/>
        <end position="595"/>
    </location>
</feature>
<dbReference type="Gene3D" id="1.10.10.580">
    <property type="entry name" value="Structural maintenance of chromosome 1. Chain E"/>
    <property type="match status" value="1"/>
</dbReference>
<keyword evidence="2" id="KW-0539">Nucleus</keyword>
<dbReference type="InterPro" id="IPR006910">
    <property type="entry name" value="Rad21_Rec8_N"/>
</dbReference>
<evidence type="ECO:0000313" key="6">
    <source>
        <dbReference type="Proteomes" id="UP000325902"/>
    </source>
</evidence>
<dbReference type="GO" id="GO:0005634">
    <property type="term" value="C:nucleus"/>
    <property type="evidence" value="ECO:0007669"/>
    <property type="project" value="UniProtKB-SubCell"/>
</dbReference>
<reference evidence="5 6" key="1">
    <citation type="journal article" date="2019" name="Sci. Rep.">
        <title>A multi-omics analysis of the grapevine pathogen Lasiodiplodia theobromae reveals that temperature affects the expression of virulence- and pathogenicity-related genes.</title>
        <authorList>
            <person name="Felix C."/>
            <person name="Meneses R."/>
            <person name="Goncalves M.F.M."/>
            <person name="Tilleman L."/>
            <person name="Duarte A.S."/>
            <person name="Jorrin-Novo J.V."/>
            <person name="Van de Peer Y."/>
            <person name="Deforce D."/>
            <person name="Van Nieuwerburgh F."/>
            <person name="Esteves A.C."/>
            <person name="Alves A."/>
        </authorList>
    </citation>
    <scope>NUCLEOTIDE SEQUENCE [LARGE SCALE GENOMIC DNA]</scope>
    <source>
        <strain evidence="5 6">LA-SOL3</strain>
    </source>
</reference>
<comment type="subcellular location">
    <subcellularLocation>
        <location evidence="1">Nucleus</location>
    </subcellularLocation>
</comment>
<dbReference type="CDD" id="cd21789">
    <property type="entry name" value="Rad21_Rec8_M_SpRec8p-like"/>
    <property type="match status" value="1"/>
</dbReference>
<dbReference type="PANTHER" id="PTHR12585:SF70">
    <property type="entry name" value="RAD21_REC8 N TERMINAL DOMAIN PROTEIN (AFU_ORTHOLOGUE AFUA_6G02900)"/>
    <property type="match status" value="1"/>
</dbReference>
<evidence type="ECO:0000313" key="5">
    <source>
        <dbReference type="EMBL" id="KAB2575323.1"/>
    </source>
</evidence>
<dbReference type="GO" id="GO:0003682">
    <property type="term" value="F:chromatin binding"/>
    <property type="evidence" value="ECO:0007669"/>
    <property type="project" value="TreeGrafter"/>
</dbReference>
<feature type="compositionally biased region" description="Low complexity" evidence="3">
    <location>
        <begin position="159"/>
        <end position="172"/>
    </location>
</feature>
<evidence type="ECO:0000256" key="1">
    <source>
        <dbReference type="ARBA" id="ARBA00004123"/>
    </source>
</evidence>
<gene>
    <name evidence="5" type="primary">rec8</name>
    <name evidence="5" type="ORF">DBV05_g6096</name>
</gene>
<organism evidence="5 6">
    <name type="scientific">Lasiodiplodia theobromae</name>
    <dbReference type="NCBI Taxonomy" id="45133"/>
    <lineage>
        <taxon>Eukaryota</taxon>
        <taxon>Fungi</taxon>
        <taxon>Dikarya</taxon>
        <taxon>Ascomycota</taxon>
        <taxon>Pezizomycotina</taxon>
        <taxon>Dothideomycetes</taxon>
        <taxon>Dothideomycetes incertae sedis</taxon>
        <taxon>Botryosphaeriales</taxon>
        <taxon>Botryosphaeriaceae</taxon>
        <taxon>Lasiodiplodia</taxon>
    </lineage>
</organism>
<sequence length="736" mass="79428">MFYSHEGELASGDLVKTSLTEVPVLTSRKYGVATIWLVATLGSKSTTSKKVTRKAILNVNVPKACETILEPEVPLALRLQSSLLYGVTRVYSQQCSYVLADAQSAQNNIRTALVAIIRDTELDPEAGRTRPDQLLLEDDPSYLPDFALAPLYLSDSELEPPSLTRSSSLSSLHHSRTPRRSISLEDQQGGPVFGIQLPSSDSGGPSGIGGFVVPGDEGPGTRVPGGSALDIENEGFEPGVDFGFDAEGNLIEHAFADKLQRTPSNAARPDPLSRALPSSSAASARARQEHEEAQQFGADYGEQIDIDIPIVDDDEVDLLPEAQPFPSTHDRLSSAASGRPDEGEEITESSSVVQAPIRRQYRRRAIQMDQTMELRNAELAGWMNGYVDNMNEARKQKQALLITSQAKKNAEYWVLGLGLGGIGAIVGNTGLAGPLDQFRGDALLLSLGIDRNVAKKKRGRPRADDQDQSDEDGRRVRRRSEEEEVARGEMEDGGFVNVEEEEQDIEAPREAEPEQEERDLDQMFPWNVTASVRDSSRAPSARRALGFGGSGISSSAGGSAGGLPGSLGRRGRLVSESPLHGRGHRHNLEPLPSSEAAVDLEDYTLGGMGEDVSIGEGSQFEMHGAAAADTQATTDSQLARTAFAREMENFGLFIFDRLKQKEEAIAAEGSQFIGGVNEVLFEDILPPQSTTSIVAAQGFMHLLALTTQGRVSTRQDEPFGEIGMSLPYADEAETAQ</sequence>
<feature type="domain" description="Rad21/Rec8-like protein N-terminal" evidence="4">
    <location>
        <begin position="25"/>
        <end position="129"/>
    </location>
</feature>
<keyword evidence="6" id="KW-1185">Reference proteome</keyword>
<evidence type="ECO:0000256" key="3">
    <source>
        <dbReference type="SAM" id="MobiDB-lite"/>
    </source>
</evidence>